<feature type="domain" description="Hydantoinase/oxoprolinase N-terminal" evidence="1">
    <location>
        <begin position="5"/>
        <end position="107"/>
    </location>
</feature>
<dbReference type="InterPro" id="IPR043129">
    <property type="entry name" value="ATPase_NBD"/>
</dbReference>
<dbReference type="Pfam" id="PF05378">
    <property type="entry name" value="Hydant_A_N"/>
    <property type="match status" value="1"/>
</dbReference>
<accession>A0A382PU96</accession>
<dbReference type="PANTHER" id="PTHR11365:SF23">
    <property type="entry name" value="HYPOTHETICAL 5-OXOPROLINASE (EUROFUNG)-RELATED"/>
    <property type="match status" value="1"/>
</dbReference>
<dbReference type="EMBL" id="UINC01109537">
    <property type="protein sequence ID" value="SVC76427.1"/>
    <property type="molecule type" value="Genomic_DNA"/>
</dbReference>
<sequence>MAIRAGVDTGGTFTDLVIFDSESNEIRSSKCLSTHKVPVDAFRNTFRQLNVKPQTISGLVHGTTIATNALIERKGGSVAYVTTAGFEDVPFIQRTNRPELYNLAWEKSLPMVARRSD</sequence>
<dbReference type="SUPFAM" id="SSF53067">
    <property type="entry name" value="Actin-like ATPase domain"/>
    <property type="match status" value="1"/>
</dbReference>
<reference evidence="2" key="1">
    <citation type="submission" date="2018-05" db="EMBL/GenBank/DDBJ databases">
        <authorList>
            <person name="Lanie J.A."/>
            <person name="Ng W.-L."/>
            <person name="Kazmierczak K.M."/>
            <person name="Andrzejewski T.M."/>
            <person name="Davidsen T.M."/>
            <person name="Wayne K.J."/>
            <person name="Tettelin H."/>
            <person name="Glass J.I."/>
            <person name="Rusch D."/>
            <person name="Podicherti R."/>
            <person name="Tsui H.-C.T."/>
            <person name="Winkler M.E."/>
        </authorList>
    </citation>
    <scope>NUCLEOTIDE SEQUENCE</scope>
</reference>
<dbReference type="InterPro" id="IPR045079">
    <property type="entry name" value="Oxoprolinase-like"/>
</dbReference>
<evidence type="ECO:0000313" key="2">
    <source>
        <dbReference type="EMBL" id="SVC76427.1"/>
    </source>
</evidence>
<name>A0A382PU96_9ZZZZ</name>
<dbReference type="GO" id="GO:0006749">
    <property type="term" value="P:glutathione metabolic process"/>
    <property type="evidence" value="ECO:0007669"/>
    <property type="project" value="TreeGrafter"/>
</dbReference>
<protein>
    <recommendedName>
        <fullName evidence="1">Hydantoinase/oxoprolinase N-terminal domain-containing protein</fullName>
    </recommendedName>
</protein>
<evidence type="ECO:0000259" key="1">
    <source>
        <dbReference type="Pfam" id="PF05378"/>
    </source>
</evidence>
<dbReference type="GO" id="GO:0005829">
    <property type="term" value="C:cytosol"/>
    <property type="evidence" value="ECO:0007669"/>
    <property type="project" value="TreeGrafter"/>
</dbReference>
<proteinExistence type="predicted"/>
<organism evidence="2">
    <name type="scientific">marine metagenome</name>
    <dbReference type="NCBI Taxonomy" id="408172"/>
    <lineage>
        <taxon>unclassified sequences</taxon>
        <taxon>metagenomes</taxon>
        <taxon>ecological metagenomes</taxon>
    </lineage>
</organism>
<gene>
    <name evidence="2" type="ORF">METZ01_LOCUS329281</name>
</gene>
<dbReference type="Gene3D" id="3.30.420.40">
    <property type="match status" value="1"/>
</dbReference>
<dbReference type="PANTHER" id="PTHR11365">
    <property type="entry name" value="5-OXOPROLINASE RELATED"/>
    <property type="match status" value="1"/>
</dbReference>
<dbReference type="InterPro" id="IPR008040">
    <property type="entry name" value="Hydant_A_N"/>
</dbReference>
<dbReference type="AlphaFoldDB" id="A0A382PU96"/>
<dbReference type="GO" id="GO:0017168">
    <property type="term" value="F:5-oxoprolinase (ATP-hydrolyzing) activity"/>
    <property type="evidence" value="ECO:0007669"/>
    <property type="project" value="TreeGrafter"/>
</dbReference>
<feature type="non-terminal residue" evidence="2">
    <location>
        <position position="117"/>
    </location>
</feature>